<keyword evidence="3" id="KW-1185">Reference proteome</keyword>
<name>A0A9D4TPY0_CHLVU</name>
<dbReference type="PANTHER" id="PTHR12302:SF26">
    <property type="entry name" value="BLR1266 PROTEIN"/>
    <property type="match status" value="1"/>
</dbReference>
<dbReference type="Proteomes" id="UP001055712">
    <property type="component" value="Unassembled WGS sequence"/>
</dbReference>
<sequence>MQCVAVARPPLGLSRPSAPRRQPRLIAPVASARDAAQCTPWWSPLPAAAAAGCLATLLLVAPGPASAKELIQGVPRVVDGDTLDFSGTRVRLFGIDAPETKQSCTAAKGGDYLCGERAKQALSAKIGKSNVQCEQKNRDKYGRVVGICSLAQSGGQREDLNAWMVQEGQAVAYRQFSKAYVPMEEQAQAAKRGIWSGTFEVPQQWRIDNPRGKAAPSAAAVVASAAAKPPAAAAAAVPAVPAGCAIKGNITAKGEKIYHVPGGSYYQSTVIEPAKGERFFCSAADAEAAGWRAARS</sequence>
<comment type="caution">
    <text evidence="2">The sequence shown here is derived from an EMBL/GenBank/DDBJ whole genome shotgun (WGS) entry which is preliminary data.</text>
</comment>
<evidence type="ECO:0000313" key="3">
    <source>
        <dbReference type="Proteomes" id="UP001055712"/>
    </source>
</evidence>
<reference evidence="2" key="1">
    <citation type="journal article" date="2019" name="Plant J.">
        <title>Chlorella vulgaris genome assembly and annotation reveals the molecular basis for metabolic acclimation to high light conditions.</title>
        <authorList>
            <person name="Cecchin M."/>
            <person name="Marcolungo L."/>
            <person name="Rossato M."/>
            <person name="Girolomoni L."/>
            <person name="Cosentino E."/>
            <person name="Cuine S."/>
            <person name="Li-Beisson Y."/>
            <person name="Delledonne M."/>
            <person name="Ballottari M."/>
        </authorList>
    </citation>
    <scope>NUCLEOTIDE SEQUENCE</scope>
    <source>
        <strain evidence="2">211/11P</strain>
    </source>
</reference>
<evidence type="ECO:0000313" key="2">
    <source>
        <dbReference type="EMBL" id="KAI3431562.1"/>
    </source>
</evidence>
<dbReference type="Pfam" id="PF00565">
    <property type="entry name" value="SNase"/>
    <property type="match status" value="1"/>
</dbReference>
<dbReference type="EMBL" id="SIDB01000006">
    <property type="protein sequence ID" value="KAI3431562.1"/>
    <property type="molecule type" value="Genomic_DNA"/>
</dbReference>
<dbReference type="AlphaFoldDB" id="A0A9D4TPY0"/>
<feature type="domain" description="TNase-like" evidence="1">
    <location>
        <begin position="68"/>
        <end position="197"/>
    </location>
</feature>
<accession>A0A9D4TPY0</accession>
<dbReference type="PROSITE" id="PS50830">
    <property type="entry name" value="TNASE_3"/>
    <property type="match status" value="1"/>
</dbReference>
<dbReference type="InterPro" id="IPR016071">
    <property type="entry name" value="Staphylococal_nuclease_OB-fold"/>
</dbReference>
<dbReference type="PANTHER" id="PTHR12302">
    <property type="entry name" value="EBNA2 BINDING PROTEIN P100"/>
    <property type="match status" value="1"/>
</dbReference>
<organism evidence="2 3">
    <name type="scientific">Chlorella vulgaris</name>
    <name type="common">Green alga</name>
    <dbReference type="NCBI Taxonomy" id="3077"/>
    <lineage>
        <taxon>Eukaryota</taxon>
        <taxon>Viridiplantae</taxon>
        <taxon>Chlorophyta</taxon>
        <taxon>core chlorophytes</taxon>
        <taxon>Trebouxiophyceae</taxon>
        <taxon>Chlorellales</taxon>
        <taxon>Chlorellaceae</taxon>
        <taxon>Chlorella clade</taxon>
        <taxon>Chlorella</taxon>
    </lineage>
</organism>
<gene>
    <name evidence="2" type="ORF">D9Q98_004611</name>
</gene>
<protein>
    <recommendedName>
        <fullName evidence="1">TNase-like domain-containing protein</fullName>
    </recommendedName>
</protein>
<dbReference type="Gene3D" id="2.40.50.90">
    <property type="match status" value="1"/>
</dbReference>
<evidence type="ECO:0000259" key="1">
    <source>
        <dbReference type="PROSITE" id="PS50830"/>
    </source>
</evidence>
<dbReference type="SMART" id="SM00318">
    <property type="entry name" value="SNc"/>
    <property type="match status" value="1"/>
</dbReference>
<dbReference type="InterPro" id="IPR035437">
    <property type="entry name" value="SNase_OB-fold_sf"/>
</dbReference>
<dbReference type="OrthoDB" id="430293at2759"/>
<dbReference type="SUPFAM" id="SSF50199">
    <property type="entry name" value="Staphylococcal nuclease"/>
    <property type="match status" value="1"/>
</dbReference>
<proteinExistence type="predicted"/>
<reference evidence="2" key="2">
    <citation type="submission" date="2020-11" db="EMBL/GenBank/DDBJ databases">
        <authorList>
            <person name="Cecchin M."/>
            <person name="Marcolungo L."/>
            <person name="Rossato M."/>
            <person name="Girolomoni L."/>
            <person name="Cosentino E."/>
            <person name="Cuine S."/>
            <person name="Li-Beisson Y."/>
            <person name="Delledonne M."/>
            <person name="Ballottari M."/>
        </authorList>
    </citation>
    <scope>NUCLEOTIDE SEQUENCE</scope>
    <source>
        <strain evidence="2">211/11P</strain>
        <tissue evidence="2">Whole cell</tissue>
    </source>
</reference>